<dbReference type="STRING" id="610130.Closa_1134"/>
<dbReference type="SUPFAM" id="SSF54593">
    <property type="entry name" value="Glyoxalase/Bleomycin resistance protein/Dihydroxybiphenyl dioxygenase"/>
    <property type="match status" value="1"/>
</dbReference>
<dbReference type="Gene3D" id="3.10.180.10">
    <property type="entry name" value="2,3-Dihydroxybiphenyl 1,2-Dioxygenase, domain 1"/>
    <property type="match status" value="1"/>
</dbReference>
<evidence type="ECO:0000259" key="1">
    <source>
        <dbReference type="PROSITE" id="PS51819"/>
    </source>
</evidence>
<dbReference type="eggNOG" id="COG0346">
    <property type="taxonomic scope" value="Bacteria"/>
</dbReference>
<dbReference type="AlphaFoldDB" id="D9R7L9"/>
<dbReference type="OrthoDB" id="192739at2"/>
<evidence type="ECO:0000313" key="3">
    <source>
        <dbReference type="Proteomes" id="UP000001662"/>
    </source>
</evidence>
<dbReference type="HOGENOM" id="CLU_046006_8_5_9"/>
<dbReference type="EMBL" id="CP002109">
    <property type="protein sequence ID" value="ADL03748.1"/>
    <property type="molecule type" value="Genomic_DNA"/>
</dbReference>
<dbReference type="RefSeq" id="WP_013271843.1">
    <property type="nucleotide sequence ID" value="NC_014376.1"/>
</dbReference>
<evidence type="ECO:0000313" key="2">
    <source>
        <dbReference type="EMBL" id="ADL03748.1"/>
    </source>
</evidence>
<accession>D9R7L9</accession>
<keyword evidence="3" id="KW-1185">Reference proteome</keyword>
<dbReference type="PROSITE" id="PS51819">
    <property type="entry name" value="VOC"/>
    <property type="match status" value="1"/>
</dbReference>
<dbReference type="InterPro" id="IPR004360">
    <property type="entry name" value="Glyas_Fos-R_dOase_dom"/>
</dbReference>
<proteinExistence type="predicted"/>
<feature type="domain" description="VOC" evidence="1">
    <location>
        <begin position="2"/>
        <end position="119"/>
    </location>
</feature>
<dbReference type="InterPro" id="IPR037523">
    <property type="entry name" value="VOC_core"/>
</dbReference>
<dbReference type="InterPro" id="IPR029068">
    <property type="entry name" value="Glyas_Bleomycin-R_OHBP_Dase"/>
</dbReference>
<dbReference type="CDD" id="cd06587">
    <property type="entry name" value="VOC"/>
    <property type="match status" value="1"/>
</dbReference>
<dbReference type="Pfam" id="PF00903">
    <property type="entry name" value="Glyoxalase"/>
    <property type="match status" value="1"/>
</dbReference>
<sequence length="121" mass="13752">MKICWIMIFVKNMDESIQFYHEILDLPVNKRFGGIKGPEIAFLGDSETQVELVCNPEKLDGIYGSNISIGFDVVSVDNLISDLQKKAIPIYDGPYQPTAKLKFFYVLDPNGVSIQFVERHH</sequence>
<dbReference type="PaxDb" id="610130-Closa_1134"/>
<gene>
    <name evidence="2" type="ordered locus">Closa_1134</name>
</gene>
<dbReference type="GO" id="GO:0051213">
    <property type="term" value="F:dioxygenase activity"/>
    <property type="evidence" value="ECO:0007669"/>
    <property type="project" value="UniProtKB-KW"/>
</dbReference>
<organism evidence="2 3">
    <name type="scientific">Lacrimispora saccharolytica (strain ATCC 35040 / DSM 2544 / NRCC 2533 / WM1)</name>
    <name type="common">Clostridium saccharolyticum</name>
    <dbReference type="NCBI Taxonomy" id="610130"/>
    <lineage>
        <taxon>Bacteria</taxon>
        <taxon>Bacillati</taxon>
        <taxon>Bacillota</taxon>
        <taxon>Clostridia</taxon>
        <taxon>Lachnospirales</taxon>
        <taxon>Lachnospiraceae</taxon>
        <taxon>Lacrimispora</taxon>
    </lineage>
</organism>
<protein>
    <submittedName>
        <fullName evidence="2">Glyoxalase/bleomycin resistance protein/dioxygenase</fullName>
    </submittedName>
</protein>
<reference evidence="2" key="1">
    <citation type="submission" date="2010-07" db="EMBL/GenBank/DDBJ databases">
        <title>Complete sequence of Clostridium saccharolyticum WM1.</title>
        <authorList>
            <consortium name="US DOE Joint Genome Institute"/>
            <person name="Lucas S."/>
            <person name="Copeland A."/>
            <person name="Lapidus A."/>
            <person name="Cheng J.-F."/>
            <person name="Bruce D."/>
            <person name="Goodwin L."/>
            <person name="Pitluck S."/>
            <person name="Chertkov O."/>
            <person name="Detter J.C."/>
            <person name="Han C."/>
            <person name="Tapia R."/>
            <person name="Land M."/>
            <person name="Hauser L."/>
            <person name="Chang Y.-J."/>
            <person name="Jeffries C."/>
            <person name="Kyrpides N."/>
            <person name="Ivanova N."/>
            <person name="Mikhailova N."/>
            <person name="Mouttaki H."/>
            <person name="Lin L."/>
            <person name="Zhou J."/>
            <person name="Hemme C.L."/>
            <person name="Woyke T."/>
        </authorList>
    </citation>
    <scope>NUCLEOTIDE SEQUENCE [LARGE SCALE GENOMIC DNA]</scope>
    <source>
        <strain evidence="2">WM1</strain>
    </source>
</reference>
<dbReference type="Proteomes" id="UP000001662">
    <property type="component" value="Chromosome"/>
</dbReference>
<dbReference type="KEGG" id="csh:Closa_1134"/>
<name>D9R7L9_LACSW</name>